<gene>
    <name evidence="1" type="ORF">TH53_11010</name>
</gene>
<name>A0A0D0GRL2_9SPHI</name>
<dbReference type="RefSeq" id="WP_041881790.1">
    <property type="nucleotide sequence ID" value="NZ_CP157278.1"/>
</dbReference>
<dbReference type="OrthoDB" id="748429at2"/>
<organism evidence="1 2">
    <name type="scientific">Pedobacter lusitanus</name>
    <dbReference type="NCBI Taxonomy" id="1503925"/>
    <lineage>
        <taxon>Bacteria</taxon>
        <taxon>Pseudomonadati</taxon>
        <taxon>Bacteroidota</taxon>
        <taxon>Sphingobacteriia</taxon>
        <taxon>Sphingobacteriales</taxon>
        <taxon>Sphingobacteriaceae</taxon>
        <taxon>Pedobacter</taxon>
    </lineage>
</organism>
<comment type="caution">
    <text evidence="1">The sequence shown here is derived from an EMBL/GenBank/DDBJ whole genome shotgun (WGS) entry which is preliminary data.</text>
</comment>
<sequence length="236" mass="27266">MGLFDFLNTNENNAGERGDERSNYSKGTDMGFIENLVSLFTTKPAVLKAYFGLLYDEEKDGNDLFLAIDYMGEVNGLKKMTHFIKETFLPDIPMYYTSTDDQPELLHFIEETNFPFYIKEKPQPLNILVMKQWFDPTFKKSFVEQIKTSKVTSLFKDFDPLGRGFDFQTFVRDGKEFIPLFSGKEMVFKSGMTEVPSDLTVAEFDWQKIDDAIDGSLKEHFYVLNPGTSFEVEFHA</sequence>
<proteinExistence type="predicted"/>
<accession>A0A0D0GRL2</accession>
<dbReference type="STRING" id="1503925.TH53_11010"/>
<keyword evidence="2" id="KW-1185">Reference proteome</keyword>
<reference evidence="1 2" key="1">
    <citation type="submission" date="2015-01" db="EMBL/GenBank/DDBJ databases">
        <title>Draft genome sequence of Pedobacter sp. NL19 isolated from sludge of an effluent treatment pond in an abandoned uranium mine.</title>
        <authorList>
            <person name="Santos T."/>
            <person name="Caetano T."/>
            <person name="Covas C."/>
            <person name="Cruz A."/>
            <person name="Mendo S."/>
        </authorList>
    </citation>
    <scope>NUCLEOTIDE SEQUENCE [LARGE SCALE GENOMIC DNA]</scope>
    <source>
        <strain evidence="1 2">NL19</strain>
    </source>
</reference>
<evidence type="ECO:0000313" key="2">
    <source>
        <dbReference type="Proteomes" id="UP000032049"/>
    </source>
</evidence>
<evidence type="ECO:0000313" key="1">
    <source>
        <dbReference type="EMBL" id="KIO77156.1"/>
    </source>
</evidence>
<dbReference type="AlphaFoldDB" id="A0A0D0GRL2"/>
<protein>
    <submittedName>
        <fullName evidence="1">Contig44, whole genome shotgun sequence</fullName>
    </submittedName>
</protein>
<dbReference type="EMBL" id="JXRA01000044">
    <property type="protein sequence ID" value="KIO77156.1"/>
    <property type="molecule type" value="Genomic_DNA"/>
</dbReference>
<dbReference type="Proteomes" id="UP000032049">
    <property type="component" value="Unassembled WGS sequence"/>
</dbReference>